<protein>
    <submittedName>
        <fullName evidence="2">Ribonuclease H-like superfamily protein</fullName>
    </submittedName>
</protein>
<name>A0A5B6VEI1_9ROSI</name>
<accession>A0A5B6VEI1</accession>
<sequence length="315" mass="36813">MSCFILPKSLCEKIESRLARFRWQKSAGRRGIHWSQWRYLCRPKEEGGLGFRDMAQFNIDLLSKQGWRLLQYLESLVAKVFKAKYFSDRDFCNSRLGNSSSYYLGNKEVIGEKSLSWRVGTADIVNVHFVKVAELISNNERNWNEDLIKNTFPGTEAELILQIPLALEAHDDLLVWNGESSGEFSVQSSYKLLQSFDPTAYALQNIYKEFYKKLWRIDIPSKIKILVWKTSWNYLSTRVNLNFRKLVPTSVCPQCQNREETMNHLFRDCLVSMAVWRELEDSIPILFPCSEFLEWLTKVMGLLSVQQCRLFCIAL</sequence>
<keyword evidence="3" id="KW-1185">Reference proteome</keyword>
<dbReference type="AlphaFoldDB" id="A0A5B6VEI1"/>
<proteinExistence type="predicted"/>
<dbReference type="EMBL" id="SMMG02000007">
    <property type="protein sequence ID" value="KAA3467549.1"/>
    <property type="molecule type" value="Genomic_DNA"/>
</dbReference>
<dbReference type="OrthoDB" id="1428630at2759"/>
<evidence type="ECO:0000259" key="1">
    <source>
        <dbReference type="Pfam" id="PF13966"/>
    </source>
</evidence>
<organism evidence="2 3">
    <name type="scientific">Gossypium australe</name>
    <dbReference type="NCBI Taxonomy" id="47621"/>
    <lineage>
        <taxon>Eukaryota</taxon>
        <taxon>Viridiplantae</taxon>
        <taxon>Streptophyta</taxon>
        <taxon>Embryophyta</taxon>
        <taxon>Tracheophyta</taxon>
        <taxon>Spermatophyta</taxon>
        <taxon>Magnoliopsida</taxon>
        <taxon>eudicotyledons</taxon>
        <taxon>Gunneridae</taxon>
        <taxon>Pentapetalae</taxon>
        <taxon>rosids</taxon>
        <taxon>malvids</taxon>
        <taxon>Malvales</taxon>
        <taxon>Malvaceae</taxon>
        <taxon>Malvoideae</taxon>
        <taxon>Gossypium</taxon>
    </lineage>
</organism>
<gene>
    <name evidence="2" type="ORF">EPI10_002553</name>
</gene>
<comment type="caution">
    <text evidence="2">The sequence shown here is derived from an EMBL/GenBank/DDBJ whole genome shotgun (WGS) entry which is preliminary data.</text>
</comment>
<evidence type="ECO:0000313" key="3">
    <source>
        <dbReference type="Proteomes" id="UP000325315"/>
    </source>
</evidence>
<dbReference type="Pfam" id="PF13966">
    <property type="entry name" value="zf-RVT"/>
    <property type="match status" value="1"/>
</dbReference>
<dbReference type="InterPro" id="IPR026960">
    <property type="entry name" value="RVT-Znf"/>
</dbReference>
<dbReference type="Proteomes" id="UP000325315">
    <property type="component" value="Unassembled WGS sequence"/>
</dbReference>
<feature type="domain" description="Reverse transcriptase zinc-binding" evidence="1">
    <location>
        <begin position="184"/>
        <end position="276"/>
    </location>
</feature>
<dbReference type="PANTHER" id="PTHR33116">
    <property type="entry name" value="REVERSE TRANSCRIPTASE ZINC-BINDING DOMAIN-CONTAINING PROTEIN-RELATED-RELATED"/>
    <property type="match status" value="1"/>
</dbReference>
<reference evidence="3" key="1">
    <citation type="journal article" date="2019" name="Plant Biotechnol. J.">
        <title>Genome sequencing of the Australian wild diploid species Gossypium australe highlights disease resistance and delayed gland morphogenesis.</title>
        <authorList>
            <person name="Cai Y."/>
            <person name="Cai X."/>
            <person name="Wang Q."/>
            <person name="Wang P."/>
            <person name="Zhang Y."/>
            <person name="Cai C."/>
            <person name="Xu Y."/>
            <person name="Wang K."/>
            <person name="Zhou Z."/>
            <person name="Wang C."/>
            <person name="Geng S."/>
            <person name="Li B."/>
            <person name="Dong Q."/>
            <person name="Hou Y."/>
            <person name="Wang H."/>
            <person name="Ai P."/>
            <person name="Liu Z."/>
            <person name="Yi F."/>
            <person name="Sun M."/>
            <person name="An G."/>
            <person name="Cheng J."/>
            <person name="Zhang Y."/>
            <person name="Shi Q."/>
            <person name="Xie Y."/>
            <person name="Shi X."/>
            <person name="Chang Y."/>
            <person name="Huang F."/>
            <person name="Chen Y."/>
            <person name="Hong S."/>
            <person name="Mi L."/>
            <person name="Sun Q."/>
            <person name="Zhang L."/>
            <person name="Zhou B."/>
            <person name="Peng R."/>
            <person name="Zhang X."/>
            <person name="Liu F."/>
        </authorList>
    </citation>
    <scope>NUCLEOTIDE SEQUENCE [LARGE SCALE GENOMIC DNA]</scope>
    <source>
        <strain evidence="3">cv. PA1801</strain>
    </source>
</reference>
<dbReference type="PANTHER" id="PTHR33116:SF86">
    <property type="entry name" value="REVERSE TRANSCRIPTASE DOMAIN-CONTAINING PROTEIN"/>
    <property type="match status" value="1"/>
</dbReference>
<evidence type="ECO:0000313" key="2">
    <source>
        <dbReference type="EMBL" id="KAA3467549.1"/>
    </source>
</evidence>